<feature type="domain" description="C2H2-type" evidence="2">
    <location>
        <begin position="58"/>
        <end position="80"/>
    </location>
</feature>
<accession>A0A4Z2CW68</accession>
<dbReference type="PROSITE" id="PS00028">
    <property type="entry name" value="ZINC_FINGER_C2H2_1"/>
    <property type="match status" value="1"/>
</dbReference>
<keyword evidence="4" id="KW-1185">Reference proteome</keyword>
<dbReference type="EMBL" id="SKCS01000412">
    <property type="protein sequence ID" value="TNN08220.1"/>
    <property type="molecule type" value="Genomic_DNA"/>
</dbReference>
<protein>
    <recommendedName>
        <fullName evidence="2">C2H2-type domain-containing protein</fullName>
    </recommendedName>
</protein>
<dbReference type="OrthoDB" id="6261410at2759"/>
<evidence type="ECO:0000313" key="4">
    <source>
        <dbReference type="Proteomes" id="UP000311919"/>
    </source>
</evidence>
<reference evidence="3 4" key="1">
    <citation type="submission" date="2019-03" db="EMBL/GenBank/DDBJ databases">
        <title>An improved genome assembly of the fluke Schistosoma japonicum.</title>
        <authorList>
            <person name="Hu W."/>
            <person name="Luo F."/>
            <person name="Yin M."/>
            <person name="Mo X."/>
            <person name="Sun C."/>
            <person name="Wu Q."/>
            <person name="Zhu B."/>
            <person name="Xiang M."/>
            <person name="Wang J."/>
            <person name="Wang Y."/>
            <person name="Zhang T."/>
            <person name="Xu B."/>
            <person name="Zheng H."/>
            <person name="Feng Z."/>
        </authorList>
    </citation>
    <scope>NUCLEOTIDE SEQUENCE [LARGE SCALE GENOMIC DNA]</scope>
    <source>
        <strain evidence="3">HuSjv2</strain>
        <tissue evidence="3">Worms</tissue>
    </source>
</reference>
<dbReference type="Proteomes" id="UP000311919">
    <property type="component" value="Unassembled WGS sequence"/>
</dbReference>
<name>A0A4Z2CW68_SCHJA</name>
<evidence type="ECO:0000256" key="1">
    <source>
        <dbReference type="PROSITE-ProRule" id="PRU00042"/>
    </source>
</evidence>
<keyword evidence="1" id="KW-0862">Zinc</keyword>
<organism evidence="3 4">
    <name type="scientific">Schistosoma japonicum</name>
    <name type="common">Blood fluke</name>
    <dbReference type="NCBI Taxonomy" id="6182"/>
    <lineage>
        <taxon>Eukaryota</taxon>
        <taxon>Metazoa</taxon>
        <taxon>Spiralia</taxon>
        <taxon>Lophotrochozoa</taxon>
        <taxon>Platyhelminthes</taxon>
        <taxon>Trematoda</taxon>
        <taxon>Digenea</taxon>
        <taxon>Strigeidida</taxon>
        <taxon>Schistosomatoidea</taxon>
        <taxon>Schistosomatidae</taxon>
        <taxon>Schistosoma</taxon>
    </lineage>
</organism>
<keyword evidence="1" id="KW-0479">Metal-binding</keyword>
<dbReference type="InterPro" id="IPR013087">
    <property type="entry name" value="Znf_C2H2_type"/>
</dbReference>
<dbReference type="PROSITE" id="PS50157">
    <property type="entry name" value="ZINC_FINGER_C2H2_2"/>
    <property type="match status" value="1"/>
</dbReference>
<evidence type="ECO:0000313" key="3">
    <source>
        <dbReference type="EMBL" id="TNN08220.1"/>
    </source>
</evidence>
<comment type="caution">
    <text evidence="3">The sequence shown here is derived from an EMBL/GenBank/DDBJ whole genome shotgun (WGS) entry which is preliminary data.</text>
</comment>
<gene>
    <name evidence="3" type="ORF">EWB00_007190</name>
</gene>
<evidence type="ECO:0000259" key="2">
    <source>
        <dbReference type="PROSITE" id="PS50157"/>
    </source>
</evidence>
<dbReference type="AlphaFoldDB" id="A0A4Z2CW68"/>
<proteinExistence type="predicted"/>
<sequence>MHYIKKIVMNQLIPLYLNNERRTLEWLANINLINRQQTNDQSNPITHQQPISTTPNTFPCLLCGQSFNGHTELCMHVYTHLLAFSVQDSKKSNQMEEALKFLHSETSQLRSSRPNDLLNENKNDSSFTPFFLPPPLPPSMINNTPTVTTASSVNYNPFHSFPVTESNHSFNSSDSMYLFQSYLSQWLRSFSSPNSNHQLQHEMINPNSLPNSSWIPSDTSTINKSMDYKTWQNVLTTAYLYSLKESTSIGSPGTIPSSAINSNSIPLQNSLHRNENSNYYDIFFGSKPFITPFPQS</sequence>
<dbReference type="GO" id="GO:0008270">
    <property type="term" value="F:zinc ion binding"/>
    <property type="evidence" value="ECO:0007669"/>
    <property type="project" value="UniProtKB-KW"/>
</dbReference>
<keyword evidence="1" id="KW-0863">Zinc-finger</keyword>